<name>A0A0C3KW45_9AGAM</name>
<feature type="region of interest" description="Disordered" evidence="1">
    <location>
        <begin position="121"/>
        <end position="140"/>
    </location>
</feature>
<protein>
    <submittedName>
        <fullName evidence="3">Uncharacterized protein</fullName>
    </submittedName>
</protein>
<keyword evidence="4" id="KW-1185">Reference proteome</keyword>
<sequence>MEGDANTAAAVVGVITLVVLAVLFWLLGLFQSFTPQSLTAWHRSFGVSFVPSVSSPQSHLAPNGGNDLPPSRHHPHHPGASPSVTSLANPPSAYSSHAAVRQYNSPFGIFGNRRGISVAVVPPPLPPSDTVSPDEDEQSI</sequence>
<dbReference type="HOGENOM" id="CLU_1836607_0_0_1"/>
<feature type="transmembrane region" description="Helical" evidence="2">
    <location>
        <begin position="6"/>
        <end position="27"/>
    </location>
</feature>
<keyword evidence="2" id="KW-0472">Membrane</keyword>
<keyword evidence="2" id="KW-1133">Transmembrane helix</keyword>
<organism evidence="3 4">
    <name type="scientific">Tulasnella calospora MUT 4182</name>
    <dbReference type="NCBI Taxonomy" id="1051891"/>
    <lineage>
        <taxon>Eukaryota</taxon>
        <taxon>Fungi</taxon>
        <taxon>Dikarya</taxon>
        <taxon>Basidiomycota</taxon>
        <taxon>Agaricomycotina</taxon>
        <taxon>Agaricomycetes</taxon>
        <taxon>Cantharellales</taxon>
        <taxon>Tulasnellaceae</taxon>
        <taxon>Tulasnella</taxon>
    </lineage>
</organism>
<feature type="region of interest" description="Disordered" evidence="1">
    <location>
        <begin position="52"/>
        <end position="95"/>
    </location>
</feature>
<feature type="compositionally biased region" description="Polar residues" evidence="1">
    <location>
        <begin position="82"/>
        <end position="95"/>
    </location>
</feature>
<proteinExistence type="predicted"/>
<evidence type="ECO:0000256" key="2">
    <source>
        <dbReference type="SAM" id="Phobius"/>
    </source>
</evidence>
<reference evidence="4" key="2">
    <citation type="submission" date="2015-01" db="EMBL/GenBank/DDBJ databases">
        <title>Evolutionary Origins and Diversification of the Mycorrhizal Mutualists.</title>
        <authorList>
            <consortium name="DOE Joint Genome Institute"/>
            <consortium name="Mycorrhizal Genomics Consortium"/>
            <person name="Kohler A."/>
            <person name="Kuo A."/>
            <person name="Nagy L.G."/>
            <person name="Floudas D."/>
            <person name="Copeland A."/>
            <person name="Barry K.W."/>
            <person name="Cichocki N."/>
            <person name="Veneault-Fourrey C."/>
            <person name="LaButti K."/>
            <person name="Lindquist E.A."/>
            <person name="Lipzen A."/>
            <person name="Lundell T."/>
            <person name="Morin E."/>
            <person name="Murat C."/>
            <person name="Riley R."/>
            <person name="Ohm R."/>
            <person name="Sun H."/>
            <person name="Tunlid A."/>
            <person name="Henrissat B."/>
            <person name="Grigoriev I.V."/>
            <person name="Hibbett D.S."/>
            <person name="Martin F."/>
        </authorList>
    </citation>
    <scope>NUCLEOTIDE SEQUENCE [LARGE SCALE GENOMIC DNA]</scope>
    <source>
        <strain evidence="4">MUT 4182</strain>
    </source>
</reference>
<dbReference type="EMBL" id="KN823037">
    <property type="protein sequence ID" value="KIO25683.1"/>
    <property type="molecule type" value="Genomic_DNA"/>
</dbReference>
<keyword evidence="2" id="KW-0812">Transmembrane</keyword>
<dbReference type="AlphaFoldDB" id="A0A0C3KW45"/>
<evidence type="ECO:0000256" key="1">
    <source>
        <dbReference type="SAM" id="MobiDB-lite"/>
    </source>
</evidence>
<accession>A0A0C3KW45</accession>
<evidence type="ECO:0000313" key="3">
    <source>
        <dbReference type="EMBL" id="KIO25683.1"/>
    </source>
</evidence>
<dbReference type="Proteomes" id="UP000054248">
    <property type="component" value="Unassembled WGS sequence"/>
</dbReference>
<gene>
    <name evidence="3" type="ORF">M407DRAFT_24951</name>
</gene>
<reference evidence="3 4" key="1">
    <citation type="submission" date="2014-04" db="EMBL/GenBank/DDBJ databases">
        <authorList>
            <consortium name="DOE Joint Genome Institute"/>
            <person name="Kuo A."/>
            <person name="Girlanda M."/>
            <person name="Perotto S."/>
            <person name="Kohler A."/>
            <person name="Nagy L.G."/>
            <person name="Floudas D."/>
            <person name="Copeland A."/>
            <person name="Barry K.W."/>
            <person name="Cichocki N."/>
            <person name="Veneault-Fourrey C."/>
            <person name="LaButti K."/>
            <person name="Lindquist E.A."/>
            <person name="Lipzen A."/>
            <person name="Lundell T."/>
            <person name="Morin E."/>
            <person name="Murat C."/>
            <person name="Sun H."/>
            <person name="Tunlid A."/>
            <person name="Henrissat B."/>
            <person name="Grigoriev I.V."/>
            <person name="Hibbett D.S."/>
            <person name="Martin F."/>
            <person name="Nordberg H.P."/>
            <person name="Cantor M.N."/>
            <person name="Hua S.X."/>
        </authorList>
    </citation>
    <scope>NUCLEOTIDE SEQUENCE [LARGE SCALE GENOMIC DNA]</scope>
    <source>
        <strain evidence="3 4">MUT 4182</strain>
    </source>
</reference>
<evidence type="ECO:0000313" key="4">
    <source>
        <dbReference type="Proteomes" id="UP000054248"/>
    </source>
</evidence>